<organism evidence="1 2">
    <name type="scientific">Diphasiastrum complanatum</name>
    <name type="common">Issler's clubmoss</name>
    <name type="synonym">Lycopodium complanatum</name>
    <dbReference type="NCBI Taxonomy" id="34168"/>
    <lineage>
        <taxon>Eukaryota</taxon>
        <taxon>Viridiplantae</taxon>
        <taxon>Streptophyta</taxon>
        <taxon>Embryophyta</taxon>
        <taxon>Tracheophyta</taxon>
        <taxon>Lycopodiopsida</taxon>
        <taxon>Lycopodiales</taxon>
        <taxon>Lycopodiaceae</taxon>
        <taxon>Lycopodioideae</taxon>
        <taxon>Diphasiastrum</taxon>
    </lineage>
</organism>
<sequence length="448" mass="50487">MKILLRGWLSWEQINVLKVADKSMAFEQNCIASIGACLWIWIAINLLHLSTSVSATHLKSFNLTDGRSLVLERIHQHLRTLNKSAIKSIQSSDGDTIDCVPIRMQLAFDHPKLRNHQIQQKAPFAWPKQGENAAKRGSFKSIQQLWHQHGHCPKGTIPVRRTKAEDIMRAGSIQLYGRKFQSPPKPNSVERPEPLDGEGHEHAIAYVSENQFYGAQASINVWQPSVEVPNEFSLSQMWLLAGSFNGDLNSIEAGWQVSPELYGDSNPRLFTYWTTDEYQSTGCYNLLCSGFIQLNNEVAIGASISPVSSYEGSQFDIQVLIWKDPRTGNWWMRLGDEFLVGYWPEEIFSHLTGAANMIEWGGEVVNTEPFGQHTSTQMGSGLFPAQGFAQASYFRNLGYVDATNQLVTQFDMYTLAECPNCYAIEHSYSDDWGNFFYYGGPGQNPNCH</sequence>
<proteinExistence type="predicted"/>
<evidence type="ECO:0000313" key="1">
    <source>
        <dbReference type="EMBL" id="KAJ7541858.1"/>
    </source>
</evidence>
<dbReference type="Proteomes" id="UP001162992">
    <property type="component" value="Chromosome 10"/>
</dbReference>
<dbReference type="EMBL" id="CM055101">
    <property type="protein sequence ID" value="KAJ7541858.1"/>
    <property type="molecule type" value="Genomic_DNA"/>
</dbReference>
<name>A0ACC2CIK0_DIPCM</name>
<keyword evidence="2" id="KW-1185">Reference proteome</keyword>
<reference evidence="2" key="1">
    <citation type="journal article" date="2024" name="Proc. Natl. Acad. Sci. U.S.A.">
        <title>Extraordinary preservation of gene collinearity over three hundred million years revealed in homosporous lycophytes.</title>
        <authorList>
            <person name="Li C."/>
            <person name="Wickell D."/>
            <person name="Kuo L.Y."/>
            <person name="Chen X."/>
            <person name="Nie B."/>
            <person name="Liao X."/>
            <person name="Peng D."/>
            <person name="Ji J."/>
            <person name="Jenkins J."/>
            <person name="Williams M."/>
            <person name="Shu S."/>
            <person name="Plott C."/>
            <person name="Barry K."/>
            <person name="Rajasekar S."/>
            <person name="Grimwood J."/>
            <person name="Han X."/>
            <person name="Sun S."/>
            <person name="Hou Z."/>
            <person name="He W."/>
            <person name="Dai G."/>
            <person name="Sun C."/>
            <person name="Schmutz J."/>
            <person name="Leebens-Mack J.H."/>
            <person name="Li F.W."/>
            <person name="Wang L."/>
        </authorList>
    </citation>
    <scope>NUCLEOTIDE SEQUENCE [LARGE SCALE GENOMIC DNA]</scope>
    <source>
        <strain evidence="2">cv. PW_Plant_1</strain>
    </source>
</reference>
<accession>A0ACC2CIK0</accession>
<comment type="caution">
    <text evidence="1">The sequence shown here is derived from an EMBL/GenBank/DDBJ whole genome shotgun (WGS) entry which is preliminary data.</text>
</comment>
<protein>
    <submittedName>
        <fullName evidence="1">Uncharacterized protein</fullName>
    </submittedName>
</protein>
<gene>
    <name evidence="1" type="ORF">O6H91_10G079900</name>
</gene>
<evidence type="ECO:0000313" key="2">
    <source>
        <dbReference type="Proteomes" id="UP001162992"/>
    </source>
</evidence>